<dbReference type="AlphaFoldDB" id="A0A837D954"/>
<feature type="region of interest" description="Disordered" evidence="1">
    <location>
        <begin position="1"/>
        <end position="23"/>
    </location>
</feature>
<reference evidence="2 3" key="1">
    <citation type="submission" date="2014-10" db="EMBL/GenBank/DDBJ databases">
        <title>Genome sequence of Micropolyspora internatus JCM3315.</title>
        <authorList>
            <person name="Shin S.-K."/>
            <person name="Yi H."/>
        </authorList>
    </citation>
    <scope>NUCLEOTIDE SEQUENCE [LARGE SCALE GENOMIC DNA]</scope>
    <source>
        <strain evidence="2 3">JCM 3315</strain>
    </source>
</reference>
<protein>
    <submittedName>
        <fullName evidence="2">Uncharacterized protein</fullName>
    </submittedName>
</protein>
<evidence type="ECO:0000313" key="3">
    <source>
        <dbReference type="Proteomes" id="UP000030848"/>
    </source>
</evidence>
<dbReference type="Proteomes" id="UP000030848">
    <property type="component" value="Unassembled WGS sequence"/>
</dbReference>
<gene>
    <name evidence="2" type="ORF">MINT15_35800</name>
</gene>
<name>A0A837D954_9PSEU</name>
<evidence type="ECO:0000256" key="1">
    <source>
        <dbReference type="SAM" id="MobiDB-lite"/>
    </source>
</evidence>
<evidence type="ECO:0000313" key="2">
    <source>
        <dbReference type="EMBL" id="KHF43378.1"/>
    </source>
</evidence>
<dbReference type="EMBL" id="JRZE01000006">
    <property type="protein sequence ID" value="KHF43378.1"/>
    <property type="molecule type" value="Genomic_DNA"/>
</dbReference>
<sequence length="55" mass="5913">MSAYRRHRPGASPPTGDAAGIRPSMKEARLAVTRRAGLLTHDVLQSSVGAEVRTR</sequence>
<proteinExistence type="predicted"/>
<comment type="caution">
    <text evidence="2">The sequence shown here is derived from an EMBL/GenBank/DDBJ whole genome shotgun (WGS) entry which is preliminary data.</text>
</comment>
<accession>A0A837D954</accession>
<organism evidence="2 3">
    <name type="scientific">Saccharomonospora viridis</name>
    <dbReference type="NCBI Taxonomy" id="1852"/>
    <lineage>
        <taxon>Bacteria</taxon>
        <taxon>Bacillati</taxon>
        <taxon>Actinomycetota</taxon>
        <taxon>Actinomycetes</taxon>
        <taxon>Pseudonocardiales</taxon>
        <taxon>Pseudonocardiaceae</taxon>
        <taxon>Saccharomonospora</taxon>
    </lineage>
</organism>